<feature type="compositionally biased region" description="Polar residues" evidence="1">
    <location>
        <begin position="54"/>
        <end position="64"/>
    </location>
</feature>
<gene>
    <name evidence="2" type="ORF">AVEN_145640_1</name>
</gene>
<sequence length="132" mass="14319">MKFGVSFTVPTIYTGHPNPRIVLTIGASWSCAGHPIPQEGADYHGDPSCITSSTEQGSCLSPQPTAAAPATWGGSPSQRTRDCINDYAQIFVFHSTHFIQSIAQENQLATTFISRLQKNSNLPRSTVRTQPE</sequence>
<keyword evidence="3" id="KW-1185">Reference proteome</keyword>
<accession>A0A4Y2MNF2</accession>
<feature type="region of interest" description="Disordered" evidence="1">
    <location>
        <begin position="54"/>
        <end position="75"/>
    </location>
</feature>
<evidence type="ECO:0000256" key="1">
    <source>
        <dbReference type="SAM" id="MobiDB-lite"/>
    </source>
</evidence>
<protein>
    <submittedName>
        <fullName evidence="2">Uncharacterized protein</fullName>
    </submittedName>
</protein>
<organism evidence="2 3">
    <name type="scientific">Araneus ventricosus</name>
    <name type="common">Orbweaver spider</name>
    <name type="synonym">Epeira ventricosa</name>
    <dbReference type="NCBI Taxonomy" id="182803"/>
    <lineage>
        <taxon>Eukaryota</taxon>
        <taxon>Metazoa</taxon>
        <taxon>Ecdysozoa</taxon>
        <taxon>Arthropoda</taxon>
        <taxon>Chelicerata</taxon>
        <taxon>Arachnida</taxon>
        <taxon>Araneae</taxon>
        <taxon>Araneomorphae</taxon>
        <taxon>Entelegynae</taxon>
        <taxon>Araneoidea</taxon>
        <taxon>Araneidae</taxon>
        <taxon>Araneus</taxon>
    </lineage>
</organism>
<proteinExistence type="predicted"/>
<reference evidence="2 3" key="1">
    <citation type="journal article" date="2019" name="Sci. Rep.">
        <title>Orb-weaving spider Araneus ventricosus genome elucidates the spidroin gene catalogue.</title>
        <authorList>
            <person name="Kono N."/>
            <person name="Nakamura H."/>
            <person name="Ohtoshi R."/>
            <person name="Moran D.A.P."/>
            <person name="Shinohara A."/>
            <person name="Yoshida Y."/>
            <person name="Fujiwara M."/>
            <person name="Mori M."/>
            <person name="Tomita M."/>
            <person name="Arakawa K."/>
        </authorList>
    </citation>
    <scope>NUCLEOTIDE SEQUENCE [LARGE SCALE GENOMIC DNA]</scope>
</reference>
<evidence type="ECO:0000313" key="2">
    <source>
        <dbReference type="EMBL" id="GBN27347.1"/>
    </source>
</evidence>
<dbReference type="AlphaFoldDB" id="A0A4Y2MNF2"/>
<evidence type="ECO:0000313" key="3">
    <source>
        <dbReference type="Proteomes" id="UP000499080"/>
    </source>
</evidence>
<name>A0A4Y2MNF2_ARAVE</name>
<comment type="caution">
    <text evidence="2">The sequence shown here is derived from an EMBL/GenBank/DDBJ whole genome shotgun (WGS) entry which is preliminary data.</text>
</comment>
<dbReference type="Proteomes" id="UP000499080">
    <property type="component" value="Unassembled WGS sequence"/>
</dbReference>
<dbReference type="EMBL" id="BGPR01007504">
    <property type="protein sequence ID" value="GBN27347.1"/>
    <property type="molecule type" value="Genomic_DNA"/>
</dbReference>